<dbReference type="PANTHER" id="PTHR30040">
    <property type="entry name" value="THIAMINE BIOSYNTHESIS LIPOPROTEIN APBE"/>
    <property type="match status" value="1"/>
</dbReference>
<feature type="region of interest" description="Disordered" evidence="11">
    <location>
        <begin position="1"/>
        <end position="21"/>
    </location>
</feature>
<dbReference type="Pfam" id="PF02424">
    <property type="entry name" value="ApbE"/>
    <property type="match status" value="1"/>
</dbReference>
<comment type="caution">
    <text evidence="12">The sequence shown here is derived from an EMBL/GenBank/DDBJ whole genome shotgun (WGS) entry which is preliminary data.</text>
</comment>
<dbReference type="InterPro" id="IPR003374">
    <property type="entry name" value="ApbE-like_sf"/>
</dbReference>
<dbReference type="PANTHER" id="PTHR30040:SF2">
    <property type="entry name" value="FAD:PROTEIN FMN TRANSFERASE"/>
    <property type="match status" value="1"/>
</dbReference>
<keyword evidence="8" id="KW-0460">Magnesium</keyword>
<comment type="catalytic activity">
    <reaction evidence="10">
        <text>L-threonyl-[protein] + FAD = FMN-L-threonyl-[protein] + AMP + H(+)</text>
        <dbReference type="Rhea" id="RHEA:36847"/>
        <dbReference type="Rhea" id="RHEA-COMP:11060"/>
        <dbReference type="Rhea" id="RHEA-COMP:11061"/>
        <dbReference type="ChEBI" id="CHEBI:15378"/>
        <dbReference type="ChEBI" id="CHEBI:30013"/>
        <dbReference type="ChEBI" id="CHEBI:57692"/>
        <dbReference type="ChEBI" id="CHEBI:74257"/>
        <dbReference type="ChEBI" id="CHEBI:456215"/>
        <dbReference type="EC" id="2.7.1.180"/>
    </reaction>
</comment>
<sequence>MGFSRRRDAVRRRATRGRAEPLAGRFAEPRAARVARGTVASRNVALQLDFGAVAKGVAIDRALDRLQAAGVRDAIVDLGGNLAAMGHTVEAGEAWPWQIGIRDPHGPGLVATLAPRGREAVVTSGSYERHREADGRRVTHILDPHTAVPAAAWVSVTVLHPPRRSPMRPPPRCWWGAAALAASGRAPGRDAGAGDRRRRPRRGQRRTGTAAAVRRCRDAAAHDDRLIGVDCVTRRGGAALRSGRRRPMAGTTGVAHAAHPPRRARRRLHPGRRACPCRCAVAVPSGRRGRAPDLHR</sequence>
<keyword evidence="6" id="KW-0479">Metal-binding</keyword>
<keyword evidence="4" id="KW-0285">Flavoprotein</keyword>
<dbReference type="GO" id="GO:0016740">
    <property type="term" value="F:transferase activity"/>
    <property type="evidence" value="ECO:0007669"/>
    <property type="project" value="UniProtKB-KW"/>
</dbReference>
<dbReference type="SUPFAM" id="SSF143631">
    <property type="entry name" value="ApbE-like"/>
    <property type="match status" value="1"/>
</dbReference>
<keyword evidence="7" id="KW-0274">FAD</keyword>
<dbReference type="InterPro" id="IPR024932">
    <property type="entry name" value="ApbE"/>
</dbReference>
<feature type="compositionally biased region" description="Basic residues" evidence="11">
    <location>
        <begin position="259"/>
        <end position="269"/>
    </location>
</feature>
<evidence type="ECO:0000256" key="11">
    <source>
        <dbReference type="SAM" id="MobiDB-lite"/>
    </source>
</evidence>
<dbReference type="AlphaFoldDB" id="A0A5C6U3D8"/>
<dbReference type="EC" id="2.7.1.180" evidence="2"/>
<evidence type="ECO:0000256" key="7">
    <source>
        <dbReference type="ARBA" id="ARBA00022827"/>
    </source>
</evidence>
<feature type="region of interest" description="Disordered" evidence="11">
    <location>
        <begin position="184"/>
        <end position="211"/>
    </location>
</feature>
<evidence type="ECO:0000313" key="12">
    <source>
        <dbReference type="EMBL" id="TXC67424.1"/>
    </source>
</evidence>
<keyword evidence="5 12" id="KW-0808">Transferase</keyword>
<organism evidence="12 13">
    <name type="scientific">Piscinibacter aquaticus</name>
    <dbReference type="NCBI Taxonomy" id="392597"/>
    <lineage>
        <taxon>Bacteria</taxon>
        <taxon>Pseudomonadati</taxon>
        <taxon>Pseudomonadota</taxon>
        <taxon>Betaproteobacteria</taxon>
        <taxon>Burkholderiales</taxon>
        <taxon>Sphaerotilaceae</taxon>
        <taxon>Piscinibacter</taxon>
    </lineage>
</organism>
<evidence type="ECO:0000256" key="10">
    <source>
        <dbReference type="ARBA" id="ARBA00048540"/>
    </source>
</evidence>
<evidence type="ECO:0000256" key="4">
    <source>
        <dbReference type="ARBA" id="ARBA00022630"/>
    </source>
</evidence>
<evidence type="ECO:0000256" key="5">
    <source>
        <dbReference type="ARBA" id="ARBA00022679"/>
    </source>
</evidence>
<name>A0A5C6U3D8_9BURK</name>
<evidence type="ECO:0000256" key="9">
    <source>
        <dbReference type="ARBA" id="ARBA00031306"/>
    </source>
</evidence>
<protein>
    <recommendedName>
        <fullName evidence="3">FAD:protein FMN transferase</fullName>
        <ecNumber evidence="2">2.7.1.180</ecNumber>
    </recommendedName>
    <alternativeName>
        <fullName evidence="9">Flavin transferase</fullName>
    </alternativeName>
</protein>
<dbReference type="Gene3D" id="3.10.520.10">
    <property type="entry name" value="ApbE-like domains"/>
    <property type="match status" value="1"/>
</dbReference>
<gene>
    <name evidence="12" type="ORF">FSC37_00955</name>
</gene>
<feature type="region of interest" description="Disordered" evidence="11">
    <location>
        <begin position="240"/>
        <end position="269"/>
    </location>
</feature>
<keyword evidence="13" id="KW-1185">Reference proteome</keyword>
<reference evidence="12 13" key="1">
    <citation type="submission" date="2019-08" db="EMBL/GenBank/DDBJ databases">
        <authorList>
            <person name="Khan S.A."/>
            <person name="Jeon C.O."/>
            <person name="Jeong S.E."/>
        </authorList>
    </citation>
    <scope>NUCLEOTIDE SEQUENCE [LARGE SCALE GENOMIC DNA]</scope>
    <source>
        <strain evidence="13">IMCC1728</strain>
    </source>
</reference>
<evidence type="ECO:0000256" key="8">
    <source>
        <dbReference type="ARBA" id="ARBA00022842"/>
    </source>
</evidence>
<dbReference type="EMBL" id="VOPW01000001">
    <property type="protein sequence ID" value="TXC67424.1"/>
    <property type="molecule type" value="Genomic_DNA"/>
</dbReference>
<dbReference type="Proteomes" id="UP000321832">
    <property type="component" value="Unassembled WGS sequence"/>
</dbReference>
<dbReference type="GO" id="GO:0046872">
    <property type="term" value="F:metal ion binding"/>
    <property type="evidence" value="ECO:0007669"/>
    <property type="project" value="UniProtKB-KW"/>
</dbReference>
<comment type="cofactor">
    <cofactor evidence="1">
        <name>Mg(2+)</name>
        <dbReference type="ChEBI" id="CHEBI:18420"/>
    </cofactor>
</comment>
<evidence type="ECO:0000313" key="13">
    <source>
        <dbReference type="Proteomes" id="UP000321832"/>
    </source>
</evidence>
<proteinExistence type="predicted"/>
<evidence type="ECO:0000256" key="6">
    <source>
        <dbReference type="ARBA" id="ARBA00022723"/>
    </source>
</evidence>
<evidence type="ECO:0000256" key="2">
    <source>
        <dbReference type="ARBA" id="ARBA00011955"/>
    </source>
</evidence>
<accession>A0A5C6U3D8</accession>
<evidence type="ECO:0000256" key="3">
    <source>
        <dbReference type="ARBA" id="ARBA00016337"/>
    </source>
</evidence>
<evidence type="ECO:0000256" key="1">
    <source>
        <dbReference type="ARBA" id="ARBA00001946"/>
    </source>
</evidence>
<feature type="compositionally biased region" description="Basic residues" evidence="11">
    <location>
        <begin position="196"/>
        <end position="205"/>
    </location>
</feature>